<dbReference type="Proteomes" id="UP000695007">
    <property type="component" value="Unplaced"/>
</dbReference>
<feature type="transmembrane region" description="Helical" evidence="2">
    <location>
        <begin position="35"/>
        <end position="57"/>
    </location>
</feature>
<gene>
    <name evidence="4" type="primary">LOC105362058</name>
</gene>
<evidence type="ECO:0000256" key="1">
    <source>
        <dbReference type="SAM" id="Coils"/>
    </source>
</evidence>
<sequence>MFRRKSYYMSRLSKSYSLLKIIDIYNKNSFIRAYIIDNAFICVCMYILFYIAIWYAYNVILKIEQKNKEMFRTVEKNNLRLDDMIKIKNKRSEYEEVILKAKENQKESIKQLDHEINRVNMDLTSTITKLNELETFFEKCQFLRNVNEKSSKFLAQDDYWKELDIVADSLQNVKSDPSNKASAGSSPTKSSYQVSVSTYLARQGDNRRNFTNSARKTSHIAADTLSKIIKLRPEMDGTLC</sequence>
<evidence type="ECO:0000313" key="4">
    <source>
        <dbReference type="RefSeq" id="XP_011497687.1"/>
    </source>
</evidence>
<organism evidence="3 4">
    <name type="scientific">Ceratosolen solmsi marchali</name>
    <dbReference type="NCBI Taxonomy" id="326594"/>
    <lineage>
        <taxon>Eukaryota</taxon>
        <taxon>Metazoa</taxon>
        <taxon>Ecdysozoa</taxon>
        <taxon>Arthropoda</taxon>
        <taxon>Hexapoda</taxon>
        <taxon>Insecta</taxon>
        <taxon>Pterygota</taxon>
        <taxon>Neoptera</taxon>
        <taxon>Endopterygota</taxon>
        <taxon>Hymenoptera</taxon>
        <taxon>Apocrita</taxon>
        <taxon>Proctotrupomorpha</taxon>
        <taxon>Chalcidoidea</taxon>
        <taxon>Agaonidae</taxon>
        <taxon>Agaoninae</taxon>
        <taxon>Ceratosolen</taxon>
    </lineage>
</organism>
<keyword evidence="1" id="KW-0175">Coiled coil</keyword>
<protein>
    <submittedName>
        <fullName evidence="4">Uncharacterized protein LOC105362058</fullName>
    </submittedName>
</protein>
<accession>A0AAJ7DV94</accession>
<keyword evidence="2" id="KW-1133">Transmembrane helix</keyword>
<keyword evidence="3" id="KW-1185">Reference proteome</keyword>
<dbReference type="RefSeq" id="XP_011497687.1">
    <property type="nucleotide sequence ID" value="XM_011499385.1"/>
</dbReference>
<keyword evidence="2" id="KW-0472">Membrane</keyword>
<evidence type="ECO:0000256" key="2">
    <source>
        <dbReference type="SAM" id="Phobius"/>
    </source>
</evidence>
<dbReference type="KEGG" id="csol:105362058"/>
<keyword evidence="2" id="KW-0812">Transmembrane</keyword>
<feature type="coiled-coil region" evidence="1">
    <location>
        <begin position="84"/>
        <end position="122"/>
    </location>
</feature>
<proteinExistence type="predicted"/>
<evidence type="ECO:0000313" key="3">
    <source>
        <dbReference type="Proteomes" id="UP000695007"/>
    </source>
</evidence>
<dbReference type="AlphaFoldDB" id="A0AAJ7DV94"/>
<name>A0AAJ7DV94_9HYME</name>
<reference evidence="4" key="1">
    <citation type="submission" date="2025-08" db="UniProtKB">
        <authorList>
            <consortium name="RefSeq"/>
        </authorList>
    </citation>
    <scope>IDENTIFICATION</scope>
</reference>
<dbReference type="GeneID" id="105362058"/>